<organism evidence="1 2">
    <name type="scientific">Myodes glareolus</name>
    <name type="common">Bank vole</name>
    <name type="synonym">Clethrionomys glareolus</name>
    <dbReference type="NCBI Taxonomy" id="447135"/>
    <lineage>
        <taxon>Eukaryota</taxon>
        <taxon>Metazoa</taxon>
        <taxon>Chordata</taxon>
        <taxon>Craniata</taxon>
        <taxon>Vertebrata</taxon>
        <taxon>Euteleostomi</taxon>
        <taxon>Mammalia</taxon>
        <taxon>Eutheria</taxon>
        <taxon>Euarchontoglires</taxon>
        <taxon>Glires</taxon>
        <taxon>Rodentia</taxon>
        <taxon>Myomorpha</taxon>
        <taxon>Muroidea</taxon>
        <taxon>Cricetidae</taxon>
        <taxon>Arvicolinae</taxon>
        <taxon>Myodes</taxon>
    </lineage>
</organism>
<proteinExistence type="predicted"/>
<name>A0AAW0J297_MYOGA</name>
<dbReference type="EMBL" id="JBBHLL010000068">
    <property type="protein sequence ID" value="KAK7820910.1"/>
    <property type="molecule type" value="Genomic_DNA"/>
</dbReference>
<comment type="caution">
    <text evidence="1">The sequence shown here is derived from an EMBL/GenBank/DDBJ whole genome shotgun (WGS) entry which is preliminary data.</text>
</comment>
<keyword evidence="2" id="KW-1185">Reference proteome</keyword>
<sequence>MELWVCVKMDLNTSFPATRFQNLIEVDDEHTVCAFCGKHMATAVSADALEKKERTYVTKDLL</sequence>
<protein>
    <submittedName>
        <fullName evidence="1">Uncharacterized protein</fullName>
    </submittedName>
</protein>
<dbReference type="AlphaFoldDB" id="A0AAW0J297"/>
<reference evidence="1 2" key="1">
    <citation type="journal article" date="2023" name="bioRxiv">
        <title>Conserved and derived expression patterns and positive selection on dental genes reveal complex evolutionary context of ever-growing rodent molars.</title>
        <authorList>
            <person name="Calamari Z.T."/>
            <person name="Song A."/>
            <person name="Cohen E."/>
            <person name="Akter M."/>
            <person name="Roy R.D."/>
            <person name="Hallikas O."/>
            <person name="Christensen M.M."/>
            <person name="Li P."/>
            <person name="Marangoni P."/>
            <person name="Jernvall J."/>
            <person name="Klein O.D."/>
        </authorList>
    </citation>
    <scope>NUCLEOTIDE SEQUENCE [LARGE SCALE GENOMIC DNA]</scope>
    <source>
        <strain evidence="1">V071</strain>
    </source>
</reference>
<evidence type="ECO:0000313" key="1">
    <source>
        <dbReference type="EMBL" id="KAK7820910.1"/>
    </source>
</evidence>
<evidence type="ECO:0000313" key="2">
    <source>
        <dbReference type="Proteomes" id="UP001488838"/>
    </source>
</evidence>
<accession>A0AAW0J297</accession>
<dbReference type="Proteomes" id="UP001488838">
    <property type="component" value="Unassembled WGS sequence"/>
</dbReference>
<gene>
    <name evidence="1" type="ORF">U0070_025968</name>
</gene>